<dbReference type="KEGG" id="beq:BEWA_029760"/>
<name>L0AX38_THEEQ</name>
<gene>
    <name evidence="2" type="ORF">BEWA_029760</name>
</gene>
<dbReference type="GeneID" id="15803346"/>
<feature type="transmembrane region" description="Helical" evidence="1">
    <location>
        <begin position="57"/>
        <end position="78"/>
    </location>
</feature>
<proteinExistence type="predicted"/>
<evidence type="ECO:0000313" key="2">
    <source>
        <dbReference type="EMBL" id="AFZ80125.1"/>
    </source>
</evidence>
<keyword evidence="1" id="KW-0812">Transmembrane</keyword>
<dbReference type="EMBL" id="CP001669">
    <property type="protein sequence ID" value="AFZ80125.1"/>
    <property type="molecule type" value="Genomic_DNA"/>
</dbReference>
<accession>L0AX38</accession>
<feature type="transmembrane region" description="Helical" evidence="1">
    <location>
        <begin position="20"/>
        <end position="37"/>
    </location>
</feature>
<reference evidence="2 3" key="1">
    <citation type="journal article" date="2012" name="BMC Genomics">
        <title>Comparative genomic analysis and phylogenetic position of Theileria equi.</title>
        <authorList>
            <person name="Kappmeyer L.S."/>
            <person name="Thiagarajan M."/>
            <person name="Herndon D.R."/>
            <person name="Ramsay J.D."/>
            <person name="Caler E."/>
            <person name="Djikeng A."/>
            <person name="Gillespie J.J."/>
            <person name="Lau A.O."/>
            <person name="Roalson E.H."/>
            <person name="Silva J.C."/>
            <person name="Silva M.G."/>
            <person name="Suarez C.E."/>
            <person name="Ueti M.W."/>
            <person name="Nene V.M."/>
            <person name="Mealey R.H."/>
            <person name="Knowles D.P."/>
            <person name="Brayton K.A."/>
        </authorList>
    </citation>
    <scope>NUCLEOTIDE SEQUENCE [LARGE SCALE GENOMIC DNA]</scope>
    <source>
        <strain evidence="2 3">WA</strain>
    </source>
</reference>
<dbReference type="Proteomes" id="UP000031512">
    <property type="component" value="Chromosome 1"/>
</dbReference>
<keyword evidence="3" id="KW-1185">Reference proteome</keyword>
<keyword evidence="1" id="KW-1133">Transmembrane helix</keyword>
<dbReference type="OrthoDB" id="364954at2759"/>
<evidence type="ECO:0000256" key="1">
    <source>
        <dbReference type="SAM" id="Phobius"/>
    </source>
</evidence>
<sequence>MKRKFTGEAQCAGITTNSRLTCATVVLFLLFLAHFSLEEFYNGRGSKMTGFLSQNVTGTILAVFIVLAAYFVGEGYVFRVYKGSFVDGRGLVTQVKHPVGYSWRDTRPFVLQSRLSIETVIHTDDCENYDVNSVIYHNIDHWRQKTNLELEEVCLCLERSEMSRRMSLSDYPTIGRMKSSSYQ</sequence>
<evidence type="ECO:0000313" key="3">
    <source>
        <dbReference type="Proteomes" id="UP000031512"/>
    </source>
</evidence>
<dbReference type="eggNOG" id="ENOG502TN71">
    <property type="taxonomic scope" value="Eukaryota"/>
</dbReference>
<dbReference type="RefSeq" id="XP_004829791.1">
    <property type="nucleotide sequence ID" value="XM_004829734.1"/>
</dbReference>
<dbReference type="AlphaFoldDB" id="L0AX38"/>
<organism evidence="2 3">
    <name type="scientific">Theileria equi strain WA</name>
    <dbReference type="NCBI Taxonomy" id="1537102"/>
    <lineage>
        <taxon>Eukaryota</taxon>
        <taxon>Sar</taxon>
        <taxon>Alveolata</taxon>
        <taxon>Apicomplexa</taxon>
        <taxon>Aconoidasida</taxon>
        <taxon>Piroplasmida</taxon>
        <taxon>Theileriidae</taxon>
        <taxon>Theileria</taxon>
    </lineage>
</organism>
<keyword evidence="1" id="KW-0472">Membrane</keyword>
<dbReference type="VEuPathDB" id="PiroplasmaDB:BEWA_029760"/>
<protein>
    <submittedName>
        <fullName evidence="2">Membrane protein, putative</fullName>
    </submittedName>
</protein>